<keyword evidence="7 12" id="KW-0472">Membrane</keyword>
<name>A0A4Y2UB67_ARAVE</name>
<keyword evidence="8" id="KW-0675">Receptor</keyword>
<keyword evidence="10" id="KW-1071">Ligand-gated ion channel</keyword>
<evidence type="ECO:0000256" key="12">
    <source>
        <dbReference type="SAM" id="Phobius"/>
    </source>
</evidence>
<keyword evidence="9" id="KW-0325">Glycoprotein</keyword>
<sequence length="120" mass="13634">MKLEFKLVIAEDGEWGRLLSNGTWTGMIGKIQKNEADIAINEIIINQERSRVVDFSTTYSTDEMAFAIKKPEAVPTAMALIHPFDTNIWILTIIALFLIPLISKCLLKTKDTYVNMFIKL</sequence>
<evidence type="ECO:0000313" key="15">
    <source>
        <dbReference type="Proteomes" id="UP000499080"/>
    </source>
</evidence>
<dbReference type="InterPro" id="IPR019594">
    <property type="entry name" value="Glu/Gly-bd"/>
</dbReference>
<dbReference type="PANTHER" id="PTHR42643">
    <property type="entry name" value="IONOTROPIC RECEPTOR 20A-RELATED"/>
    <property type="match status" value="1"/>
</dbReference>
<keyword evidence="4 12" id="KW-0812">Transmembrane</keyword>
<dbReference type="GO" id="GO:0005886">
    <property type="term" value="C:plasma membrane"/>
    <property type="evidence" value="ECO:0007669"/>
    <property type="project" value="UniProtKB-SubCell"/>
</dbReference>
<organism evidence="14 15">
    <name type="scientific">Araneus ventricosus</name>
    <name type="common">Orbweaver spider</name>
    <name type="synonym">Epeira ventricosa</name>
    <dbReference type="NCBI Taxonomy" id="182803"/>
    <lineage>
        <taxon>Eukaryota</taxon>
        <taxon>Metazoa</taxon>
        <taxon>Ecdysozoa</taxon>
        <taxon>Arthropoda</taxon>
        <taxon>Chelicerata</taxon>
        <taxon>Arachnida</taxon>
        <taxon>Araneae</taxon>
        <taxon>Araneomorphae</taxon>
        <taxon>Entelegynae</taxon>
        <taxon>Araneoidea</taxon>
        <taxon>Araneidae</taxon>
        <taxon>Araneus</taxon>
    </lineage>
</organism>
<dbReference type="PANTHER" id="PTHR42643:SF24">
    <property type="entry name" value="IONOTROPIC RECEPTOR 60A"/>
    <property type="match status" value="1"/>
</dbReference>
<evidence type="ECO:0000313" key="14">
    <source>
        <dbReference type="EMBL" id="GBO10245.1"/>
    </source>
</evidence>
<keyword evidence="6" id="KW-0406">Ion transport</keyword>
<comment type="caution">
    <text evidence="14">The sequence shown here is derived from an EMBL/GenBank/DDBJ whole genome shotgun (WGS) entry which is preliminary data.</text>
</comment>
<evidence type="ECO:0000256" key="6">
    <source>
        <dbReference type="ARBA" id="ARBA00023065"/>
    </source>
</evidence>
<reference evidence="14 15" key="1">
    <citation type="journal article" date="2019" name="Sci. Rep.">
        <title>Orb-weaving spider Araneus ventricosus genome elucidates the spidroin gene catalogue.</title>
        <authorList>
            <person name="Kono N."/>
            <person name="Nakamura H."/>
            <person name="Ohtoshi R."/>
            <person name="Moran D.A.P."/>
            <person name="Shinohara A."/>
            <person name="Yoshida Y."/>
            <person name="Fujiwara M."/>
            <person name="Mori M."/>
            <person name="Tomita M."/>
            <person name="Arakawa K."/>
        </authorList>
    </citation>
    <scope>NUCLEOTIDE SEQUENCE [LARGE SCALE GENOMIC DNA]</scope>
</reference>
<dbReference type="AlphaFoldDB" id="A0A4Y2UB67"/>
<evidence type="ECO:0000256" key="5">
    <source>
        <dbReference type="ARBA" id="ARBA00022989"/>
    </source>
</evidence>
<comment type="subcellular location">
    <subcellularLocation>
        <location evidence="1">Cell membrane</location>
        <topology evidence="1">Multi-pass membrane protein</topology>
    </subcellularLocation>
</comment>
<evidence type="ECO:0000256" key="3">
    <source>
        <dbReference type="ARBA" id="ARBA00022475"/>
    </source>
</evidence>
<protein>
    <recommendedName>
        <fullName evidence="13">Ionotropic glutamate receptor L-glutamate and glycine-binding domain-containing protein</fullName>
    </recommendedName>
</protein>
<keyword evidence="3" id="KW-1003">Cell membrane</keyword>
<dbReference type="Pfam" id="PF10613">
    <property type="entry name" value="Lig_chan-Glu_bd"/>
    <property type="match status" value="1"/>
</dbReference>
<feature type="domain" description="Ionotropic glutamate receptor L-glutamate and glycine-binding" evidence="13">
    <location>
        <begin position="2"/>
        <end position="72"/>
    </location>
</feature>
<dbReference type="InterPro" id="IPR052192">
    <property type="entry name" value="Insect_Ionotropic_Sensory_Rcpt"/>
</dbReference>
<dbReference type="Gene3D" id="3.40.190.10">
    <property type="entry name" value="Periplasmic binding protein-like II"/>
    <property type="match status" value="1"/>
</dbReference>
<dbReference type="EMBL" id="BGPR01035423">
    <property type="protein sequence ID" value="GBO10245.1"/>
    <property type="molecule type" value="Genomic_DNA"/>
</dbReference>
<feature type="transmembrane region" description="Helical" evidence="12">
    <location>
        <begin position="88"/>
        <end position="107"/>
    </location>
</feature>
<dbReference type="SUPFAM" id="SSF53850">
    <property type="entry name" value="Periplasmic binding protein-like II"/>
    <property type="match status" value="1"/>
</dbReference>
<evidence type="ECO:0000256" key="4">
    <source>
        <dbReference type="ARBA" id="ARBA00022692"/>
    </source>
</evidence>
<evidence type="ECO:0000256" key="10">
    <source>
        <dbReference type="ARBA" id="ARBA00023286"/>
    </source>
</evidence>
<accession>A0A4Y2UB67</accession>
<keyword evidence="15" id="KW-1185">Reference proteome</keyword>
<gene>
    <name evidence="14" type="ORF">AVEN_84487_1</name>
</gene>
<dbReference type="Proteomes" id="UP000499080">
    <property type="component" value="Unassembled WGS sequence"/>
</dbReference>
<keyword evidence="11" id="KW-0407">Ion channel</keyword>
<proteinExistence type="predicted"/>
<evidence type="ECO:0000259" key="13">
    <source>
        <dbReference type="Pfam" id="PF10613"/>
    </source>
</evidence>
<evidence type="ECO:0000256" key="11">
    <source>
        <dbReference type="ARBA" id="ARBA00023303"/>
    </source>
</evidence>
<dbReference type="GO" id="GO:0015276">
    <property type="term" value="F:ligand-gated monoatomic ion channel activity"/>
    <property type="evidence" value="ECO:0007669"/>
    <property type="project" value="InterPro"/>
</dbReference>
<evidence type="ECO:0000256" key="7">
    <source>
        <dbReference type="ARBA" id="ARBA00023136"/>
    </source>
</evidence>
<evidence type="ECO:0000256" key="9">
    <source>
        <dbReference type="ARBA" id="ARBA00023180"/>
    </source>
</evidence>
<keyword evidence="5 12" id="KW-1133">Transmembrane helix</keyword>
<evidence type="ECO:0000256" key="2">
    <source>
        <dbReference type="ARBA" id="ARBA00022448"/>
    </source>
</evidence>
<evidence type="ECO:0000256" key="1">
    <source>
        <dbReference type="ARBA" id="ARBA00004651"/>
    </source>
</evidence>
<keyword evidence="2" id="KW-0813">Transport</keyword>
<dbReference type="OrthoDB" id="6436718at2759"/>
<evidence type="ECO:0000256" key="8">
    <source>
        <dbReference type="ARBA" id="ARBA00023170"/>
    </source>
</evidence>